<dbReference type="Gene3D" id="3.10.350.10">
    <property type="entry name" value="LysM domain"/>
    <property type="match status" value="1"/>
</dbReference>
<dbReference type="Pfam" id="PF06737">
    <property type="entry name" value="Transglycosylas"/>
    <property type="match status" value="1"/>
</dbReference>
<keyword evidence="2" id="KW-0378">Hydrolase</keyword>
<dbReference type="OrthoDB" id="5244067at2"/>
<dbReference type="SUPFAM" id="SSF53955">
    <property type="entry name" value="Lysozyme-like"/>
    <property type="match status" value="1"/>
</dbReference>
<evidence type="ECO:0000256" key="2">
    <source>
        <dbReference type="ARBA" id="ARBA00022801"/>
    </source>
</evidence>
<gene>
    <name evidence="4" type="ORF">DN069_14420</name>
</gene>
<dbReference type="InterPro" id="IPR036779">
    <property type="entry name" value="LysM_dom_sf"/>
</dbReference>
<dbReference type="InterPro" id="IPR010618">
    <property type="entry name" value="RPF"/>
</dbReference>
<dbReference type="InterPro" id="IPR023346">
    <property type="entry name" value="Lysozyme-like_dom_sf"/>
</dbReference>
<dbReference type="Proteomes" id="UP000248889">
    <property type="component" value="Unassembled WGS sequence"/>
</dbReference>
<evidence type="ECO:0000256" key="1">
    <source>
        <dbReference type="ARBA" id="ARBA00010830"/>
    </source>
</evidence>
<keyword evidence="5" id="KW-1185">Reference proteome</keyword>
<protein>
    <recommendedName>
        <fullName evidence="3">Resuscitation-promoting factor core lysozyme-like domain-containing protein</fullName>
    </recommendedName>
</protein>
<name>A0A2X0KD90_9ACTN</name>
<evidence type="ECO:0000313" key="5">
    <source>
        <dbReference type="Proteomes" id="UP000248889"/>
    </source>
</evidence>
<dbReference type="CDD" id="cd13925">
    <property type="entry name" value="RPF"/>
    <property type="match status" value="1"/>
</dbReference>
<dbReference type="GO" id="GO:0016787">
    <property type="term" value="F:hydrolase activity"/>
    <property type="evidence" value="ECO:0007669"/>
    <property type="project" value="UniProtKB-KW"/>
</dbReference>
<dbReference type="CDD" id="cd00118">
    <property type="entry name" value="LysM"/>
    <property type="match status" value="1"/>
</dbReference>
<dbReference type="EMBL" id="QKYN01000055">
    <property type="protein sequence ID" value="RAG84910.1"/>
    <property type="molecule type" value="Genomic_DNA"/>
</dbReference>
<comment type="similarity">
    <text evidence="1">Belongs to the transglycosylase family. Rpf subfamily.</text>
</comment>
<dbReference type="InterPro" id="IPR018392">
    <property type="entry name" value="LysM"/>
</dbReference>
<reference evidence="4 5" key="1">
    <citation type="submission" date="2018-06" db="EMBL/GenBank/DDBJ databases">
        <title>Streptacidiphilus pinicola sp. nov., isolated from pine grove soil.</title>
        <authorList>
            <person name="Roh S.G."/>
            <person name="Park S."/>
            <person name="Kim M.-K."/>
            <person name="Yun B.-R."/>
            <person name="Park J."/>
            <person name="Kim M.J."/>
            <person name="Kim Y.S."/>
            <person name="Kim S.B."/>
        </authorList>
    </citation>
    <scope>NUCLEOTIDE SEQUENCE [LARGE SCALE GENOMIC DNA]</scope>
    <source>
        <strain evidence="4 5">MMS16-CNU450</strain>
    </source>
</reference>
<evidence type="ECO:0000259" key="3">
    <source>
        <dbReference type="Pfam" id="PF06737"/>
    </source>
</evidence>
<dbReference type="AlphaFoldDB" id="A0A2X0KD90"/>
<accession>A0A2X0KD90</accession>
<comment type="caution">
    <text evidence="4">The sequence shown here is derived from an EMBL/GenBank/DDBJ whole genome shotgun (WGS) entry which is preliminary data.</text>
</comment>
<sequence>MRGTCGRVVCFSPLRECIAGRAALRRPCPCCRRSGVPVPLSRSLPVKSLKLLQLVLCLLAVLATFAPLAHADSVRAGAVHGSRSEVNWDRIARCESGGDWAINTGNGYYGGLQFNQSTWRSNGGLAYAPRADLADREQQIDVADHLASRRGLEPWPVCGAWGEYVGRPHHAAQGSQGAEPGGTWTVRPGDTLAGIAATTHVAGGWPALFGINRHTIGGDPDRISPGEVLRLHR</sequence>
<organism evidence="4 5">
    <name type="scientific">Streptacidiphilus pinicola</name>
    <dbReference type="NCBI Taxonomy" id="2219663"/>
    <lineage>
        <taxon>Bacteria</taxon>
        <taxon>Bacillati</taxon>
        <taxon>Actinomycetota</taxon>
        <taxon>Actinomycetes</taxon>
        <taxon>Kitasatosporales</taxon>
        <taxon>Streptomycetaceae</taxon>
        <taxon>Streptacidiphilus</taxon>
    </lineage>
</organism>
<feature type="domain" description="Resuscitation-promoting factor core lysozyme-like" evidence="3">
    <location>
        <begin position="85"/>
        <end position="158"/>
    </location>
</feature>
<dbReference type="Gene3D" id="1.10.530.10">
    <property type="match status" value="1"/>
</dbReference>
<proteinExistence type="inferred from homology"/>
<evidence type="ECO:0000313" key="4">
    <source>
        <dbReference type="EMBL" id="RAG84910.1"/>
    </source>
</evidence>